<reference evidence="3" key="1">
    <citation type="submission" date="2020-07" db="EMBL/GenBank/DDBJ databases">
        <title>Genome sequence and genetic diversity analysis of an under-domesticated orphan crop, white fonio (Digitaria exilis).</title>
        <authorList>
            <person name="Bennetzen J.L."/>
            <person name="Chen S."/>
            <person name="Ma X."/>
            <person name="Wang X."/>
            <person name="Yssel A.E.J."/>
            <person name="Chaluvadi S.R."/>
            <person name="Johnson M."/>
            <person name="Gangashetty P."/>
            <person name="Hamidou F."/>
            <person name="Sanogo M.D."/>
            <person name="Zwaenepoel A."/>
            <person name="Wallace J."/>
            <person name="Van De Peer Y."/>
            <person name="Van Deynze A."/>
        </authorList>
    </citation>
    <scope>NUCLEOTIDE SEQUENCE</scope>
    <source>
        <tissue evidence="3">Leaves</tissue>
    </source>
</reference>
<sequence length="230" mass="25716">MPSNATFFPFLPFFQTIPVLILMNLLLATLLASLGSKRFTEPCARGYVLSDLLQFFSIRFAGDFYHGDKISVYGFIAVRDAVDQLRNYIFHRSSDHAQDITQDARDLLLNPPVRGIWAPYSIIVEYCLKVKSNGGDVAEEQDSVLMDGCFDFRQSPMAPDVQLHRVRLFGPLGPLDIRFALLRFAVEATIDVKIKRAMAGYSLRTVAAYTCGYSDKIVLYDVSAPSLPSA</sequence>
<keyword evidence="1" id="KW-1133">Transmembrane helix</keyword>
<evidence type="ECO:0000313" key="3">
    <source>
        <dbReference type="EMBL" id="KAF8676761.1"/>
    </source>
</evidence>
<dbReference type="EMBL" id="JACEFO010002151">
    <property type="protein sequence ID" value="KAF8676761.1"/>
    <property type="molecule type" value="Genomic_DNA"/>
</dbReference>
<dbReference type="PANTHER" id="PTHR33065:SF145">
    <property type="entry name" value="OS05G0506400 PROTEIN"/>
    <property type="match status" value="1"/>
</dbReference>
<comment type="caution">
    <text evidence="3">The sequence shown here is derived from an EMBL/GenBank/DDBJ whole genome shotgun (WGS) entry which is preliminary data.</text>
</comment>
<dbReference type="AlphaFoldDB" id="A0A835B4W0"/>
<organism evidence="3 4">
    <name type="scientific">Digitaria exilis</name>
    <dbReference type="NCBI Taxonomy" id="1010633"/>
    <lineage>
        <taxon>Eukaryota</taxon>
        <taxon>Viridiplantae</taxon>
        <taxon>Streptophyta</taxon>
        <taxon>Embryophyta</taxon>
        <taxon>Tracheophyta</taxon>
        <taxon>Spermatophyta</taxon>
        <taxon>Magnoliopsida</taxon>
        <taxon>Liliopsida</taxon>
        <taxon>Poales</taxon>
        <taxon>Poaceae</taxon>
        <taxon>PACMAD clade</taxon>
        <taxon>Panicoideae</taxon>
        <taxon>Panicodae</taxon>
        <taxon>Paniceae</taxon>
        <taxon>Anthephorinae</taxon>
        <taxon>Digitaria</taxon>
    </lineage>
</organism>
<dbReference type="Pfam" id="PF20241">
    <property type="entry name" value="DUF6598"/>
    <property type="match status" value="1"/>
</dbReference>
<protein>
    <recommendedName>
        <fullName evidence="2">DUF6598 domain-containing protein</fullName>
    </recommendedName>
</protein>
<dbReference type="InterPro" id="IPR046533">
    <property type="entry name" value="DUF6598"/>
</dbReference>
<feature type="domain" description="DUF6598" evidence="2">
    <location>
        <begin position="52"/>
        <end position="223"/>
    </location>
</feature>
<dbReference type="Proteomes" id="UP000636709">
    <property type="component" value="Unassembled WGS sequence"/>
</dbReference>
<proteinExistence type="predicted"/>
<keyword evidence="1" id="KW-0472">Membrane</keyword>
<dbReference type="PANTHER" id="PTHR33065">
    <property type="entry name" value="OS07G0486400 PROTEIN"/>
    <property type="match status" value="1"/>
</dbReference>
<accession>A0A835B4W0</accession>
<feature type="transmembrane region" description="Helical" evidence="1">
    <location>
        <begin position="12"/>
        <end position="32"/>
    </location>
</feature>
<evidence type="ECO:0000259" key="2">
    <source>
        <dbReference type="Pfam" id="PF20241"/>
    </source>
</evidence>
<gene>
    <name evidence="3" type="ORF">HU200_046810</name>
</gene>
<dbReference type="OrthoDB" id="691194at2759"/>
<evidence type="ECO:0000256" key="1">
    <source>
        <dbReference type="SAM" id="Phobius"/>
    </source>
</evidence>
<evidence type="ECO:0000313" key="4">
    <source>
        <dbReference type="Proteomes" id="UP000636709"/>
    </source>
</evidence>
<keyword evidence="1" id="KW-0812">Transmembrane</keyword>
<keyword evidence="4" id="KW-1185">Reference proteome</keyword>
<name>A0A835B4W0_9POAL</name>